<name>A0A4Q9I2K9_STRKA</name>
<dbReference type="Proteomes" id="UP000292452">
    <property type="component" value="Unassembled WGS sequence"/>
</dbReference>
<gene>
    <name evidence="1" type="ORF">EYS09_03890</name>
</gene>
<dbReference type="EMBL" id="SIXH01000021">
    <property type="protein sequence ID" value="TBO60920.1"/>
    <property type="molecule type" value="Genomic_DNA"/>
</dbReference>
<dbReference type="RefSeq" id="WP_131122173.1">
    <property type="nucleotide sequence ID" value="NZ_SIXH01000021.1"/>
</dbReference>
<dbReference type="AlphaFoldDB" id="A0A4Q9I2K9"/>
<evidence type="ECO:0000313" key="1">
    <source>
        <dbReference type="EMBL" id="TBO60920.1"/>
    </source>
</evidence>
<protein>
    <submittedName>
        <fullName evidence="1">Uncharacterized protein</fullName>
    </submittedName>
</protein>
<keyword evidence="2" id="KW-1185">Reference proteome</keyword>
<evidence type="ECO:0000313" key="2">
    <source>
        <dbReference type="Proteomes" id="UP000292452"/>
    </source>
</evidence>
<accession>A0A4Q9I2K9</accession>
<comment type="caution">
    <text evidence="1">The sequence shown here is derived from an EMBL/GenBank/DDBJ whole genome shotgun (WGS) entry which is preliminary data.</text>
</comment>
<organism evidence="1 2">
    <name type="scientific">Streptomyces kasugaensis</name>
    <dbReference type="NCBI Taxonomy" id="1946"/>
    <lineage>
        <taxon>Bacteria</taxon>
        <taxon>Bacillati</taxon>
        <taxon>Actinomycetota</taxon>
        <taxon>Actinomycetes</taxon>
        <taxon>Kitasatosporales</taxon>
        <taxon>Streptomycetaceae</taxon>
        <taxon>Streptomyces</taxon>
    </lineage>
</organism>
<reference evidence="1 2" key="1">
    <citation type="submission" date="2019-02" db="EMBL/GenBank/DDBJ databases">
        <title>Draft Genome Sequence of Streptomyces sp. AM-2504, identified by 16S rRNA comparative analysis as a Streptomyces Kasugaensis strain.</title>
        <authorList>
            <person name="Napolioni V."/>
            <person name="Giuliodori A.M."/>
            <person name="Spurio R."/>
            <person name="Fabbretti A."/>
        </authorList>
    </citation>
    <scope>NUCLEOTIDE SEQUENCE [LARGE SCALE GENOMIC DNA]</scope>
    <source>
        <strain evidence="1 2">AM-2504</strain>
    </source>
</reference>
<sequence length="66" mass="7184">MSAPVAGQRAGQRPMRAAVAAQRALGRMAADQSSISGELIVNIDGRWFRQYVDDHGQMHRDPIPAP</sequence>
<proteinExistence type="predicted"/>